<organism evidence="3 4">
    <name type="scientific">Alkalihalophilus pseudofirmus</name>
    <name type="common">Bacillus pseudofirmus</name>
    <dbReference type="NCBI Taxonomy" id="79885"/>
    <lineage>
        <taxon>Bacteria</taxon>
        <taxon>Bacillati</taxon>
        <taxon>Bacillota</taxon>
        <taxon>Bacilli</taxon>
        <taxon>Bacillales</taxon>
        <taxon>Bacillaceae</taxon>
        <taxon>Alkalihalophilus</taxon>
    </lineage>
</organism>
<reference evidence="3" key="1">
    <citation type="submission" date="2023-10" db="EMBL/GenBank/DDBJ databases">
        <title>Screening of Alkalihalophilus pseudofirmusBZ-TG-HK211 and Its Alleviation of Salt Stress on Rapeseed Growth.</title>
        <authorList>
            <person name="Zhao B."/>
            <person name="Guo T."/>
        </authorList>
    </citation>
    <scope>NUCLEOTIDE SEQUENCE</scope>
    <source>
        <strain evidence="3">BZ-TG-HK211</strain>
    </source>
</reference>
<dbReference type="PANTHER" id="PTHR30461:SF26">
    <property type="entry name" value="RESOLVASE HOMOLOG YNEB"/>
    <property type="match status" value="1"/>
</dbReference>
<evidence type="ECO:0000313" key="3">
    <source>
        <dbReference type="EMBL" id="MDV2885173.1"/>
    </source>
</evidence>
<dbReference type="CDD" id="cd00338">
    <property type="entry name" value="Ser_Recombinase"/>
    <property type="match status" value="1"/>
</dbReference>
<protein>
    <submittedName>
        <fullName evidence="3">Recombinase family protein</fullName>
    </submittedName>
</protein>
<dbReference type="EMBL" id="JAWJAY010000001">
    <property type="protein sequence ID" value="MDV2885173.1"/>
    <property type="molecule type" value="Genomic_DNA"/>
</dbReference>
<dbReference type="InterPro" id="IPR006119">
    <property type="entry name" value="Resolv_N"/>
</dbReference>
<dbReference type="SMART" id="SM00857">
    <property type="entry name" value="Resolvase"/>
    <property type="match status" value="1"/>
</dbReference>
<dbReference type="Gene3D" id="3.40.50.1390">
    <property type="entry name" value="Resolvase, N-terminal catalytic domain"/>
    <property type="match status" value="1"/>
</dbReference>
<evidence type="ECO:0000256" key="1">
    <source>
        <dbReference type="ARBA" id="ARBA00009913"/>
    </source>
</evidence>
<evidence type="ECO:0000313" key="4">
    <source>
        <dbReference type="Proteomes" id="UP001285636"/>
    </source>
</evidence>
<dbReference type="PROSITE" id="PS51736">
    <property type="entry name" value="RECOMBINASES_3"/>
    <property type="match status" value="1"/>
</dbReference>
<comment type="caution">
    <text evidence="3">The sequence shown here is derived from an EMBL/GenBank/DDBJ whole genome shotgun (WGS) entry which is preliminary data.</text>
</comment>
<evidence type="ECO:0000259" key="2">
    <source>
        <dbReference type="PROSITE" id="PS51736"/>
    </source>
</evidence>
<proteinExistence type="inferred from homology"/>
<comment type="similarity">
    <text evidence="1">Belongs to the site-specific recombinase resolvase family.</text>
</comment>
<dbReference type="GO" id="GO:0000150">
    <property type="term" value="F:DNA strand exchange activity"/>
    <property type="evidence" value="ECO:0007669"/>
    <property type="project" value="InterPro"/>
</dbReference>
<dbReference type="InterPro" id="IPR050639">
    <property type="entry name" value="SSR_resolvase"/>
</dbReference>
<dbReference type="InterPro" id="IPR036162">
    <property type="entry name" value="Resolvase-like_N_sf"/>
</dbReference>
<dbReference type="AlphaFoldDB" id="A0AAJ2KWE8"/>
<name>A0AAJ2KWE8_ALKPS</name>
<feature type="domain" description="Resolvase/invertase-type recombinase catalytic" evidence="2">
    <location>
        <begin position="17"/>
        <end position="162"/>
    </location>
</feature>
<accession>A0AAJ2KWE8</accession>
<dbReference type="Proteomes" id="UP001285636">
    <property type="component" value="Unassembled WGS sequence"/>
</dbReference>
<dbReference type="GO" id="GO:0003677">
    <property type="term" value="F:DNA binding"/>
    <property type="evidence" value="ECO:0007669"/>
    <property type="project" value="InterPro"/>
</dbReference>
<dbReference type="SUPFAM" id="SSF53041">
    <property type="entry name" value="Resolvase-like"/>
    <property type="match status" value="1"/>
</dbReference>
<sequence>MPMRTNKKTSKMINNNQAIIYCRVSTEKETQQTSIERQKSELEKIAEDYGLEVVHVIEEKASGYEIDREGILKLLDLIKEDKAQSVLVQDDTRLGRGHAKMAILHQLRKDNITIYTIQDEGELRLSEADSMVLDIVSIVEEYQRKLHNLKIKRGMRAAVERGYRPQDNLSGERIGGRDKKEVPIEDIVRLRERKLTFHDIAATLRGFGYDVSKATVHRRYREYEEAKSNQDLNS</sequence>
<dbReference type="PANTHER" id="PTHR30461">
    <property type="entry name" value="DNA-INVERTASE FROM LAMBDOID PROPHAGE"/>
    <property type="match status" value="1"/>
</dbReference>
<dbReference type="RefSeq" id="WP_323466525.1">
    <property type="nucleotide sequence ID" value="NZ_CP144224.1"/>
</dbReference>
<dbReference type="Pfam" id="PF00239">
    <property type="entry name" value="Resolvase"/>
    <property type="match status" value="1"/>
</dbReference>
<gene>
    <name evidence="3" type="ORF">RYX45_08265</name>
</gene>